<dbReference type="InterPro" id="IPR013785">
    <property type="entry name" value="Aldolase_TIM"/>
</dbReference>
<dbReference type="PANTHER" id="PTHR20857:SF15">
    <property type="entry name" value="THIAMINE-PHOSPHATE SYNTHASE"/>
    <property type="match status" value="1"/>
</dbReference>
<evidence type="ECO:0000259" key="12">
    <source>
        <dbReference type="Pfam" id="PF02581"/>
    </source>
</evidence>
<dbReference type="InterPro" id="IPR034291">
    <property type="entry name" value="TMP_synthase"/>
</dbReference>
<comment type="caution">
    <text evidence="13">The sequence shown here is derived from an EMBL/GenBank/DDBJ whole genome shotgun (WGS) entry which is preliminary data.</text>
</comment>
<feature type="binding site" evidence="9">
    <location>
        <position position="175"/>
    </location>
    <ligand>
        <name>2-[(2R,5Z)-2-carboxy-4-methylthiazol-5(2H)-ylidene]ethyl phosphate</name>
        <dbReference type="ChEBI" id="CHEBI:62899"/>
    </ligand>
</feature>
<comment type="catalytic activity">
    <reaction evidence="8 9 10">
        <text>2-[(2R,5Z)-2-carboxy-4-methylthiazol-5(2H)-ylidene]ethyl phosphate + 4-amino-2-methyl-5-(diphosphooxymethyl)pyrimidine + 2 H(+) = thiamine phosphate + CO2 + diphosphate</text>
        <dbReference type="Rhea" id="RHEA:47844"/>
        <dbReference type="ChEBI" id="CHEBI:15378"/>
        <dbReference type="ChEBI" id="CHEBI:16526"/>
        <dbReference type="ChEBI" id="CHEBI:33019"/>
        <dbReference type="ChEBI" id="CHEBI:37575"/>
        <dbReference type="ChEBI" id="CHEBI:57841"/>
        <dbReference type="ChEBI" id="CHEBI:62899"/>
        <dbReference type="EC" id="2.5.1.3"/>
    </reaction>
</comment>
<accession>A0ABC9VEK7</accession>
<dbReference type="HAMAP" id="MF_00097">
    <property type="entry name" value="TMP_synthase"/>
    <property type="match status" value="1"/>
</dbReference>
<keyword evidence="2 9" id="KW-0808">Transferase</keyword>
<feature type="binding site" evidence="9">
    <location>
        <begin position="195"/>
        <end position="196"/>
    </location>
    <ligand>
        <name>2-[(2R,5Z)-2-carboxy-4-methylthiazol-5(2H)-ylidene]ethyl phosphate</name>
        <dbReference type="ChEBI" id="CHEBI:62899"/>
    </ligand>
</feature>
<dbReference type="GO" id="GO:0000287">
    <property type="term" value="F:magnesium ion binding"/>
    <property type="evidence" value="ECO:0007669"/>
    <property type="project" value="UniProtKB-UniRule"/>
</dbReference>
<name>A0ABC9VEK7_9BACL</name>
<evidence type="ECO:0000256" key="7">
    <source>
        <dbReference type="ARBA" id="ARBA00047851"/>
    </source>
</evidence>
<keyword evidence="14" id="KW-1185">Reference proteome</keyword>
<evidence type="ECO:0000256" key="9">
    <source>
        <dbReference type="HAMAP-Rule" id="MF_00097"/>
    </source>
</evidence>
<dbReference type="GO" id="GO:0004789">
    <property type="term" value="F:thiamine-phosphate diphosphorylase activity"/>
    <property type="evidence" value="ECO:0007669"/>
    <property type="project" value="UniProtKB-UniRule"/>
</dbReference>
<feature type="domain" description="Thiamine phosphate synthase/TenI" evidence="12">
    <location>
        <begin position="15"/>
        <end position="198"/>
    </location>
</feature>
<comment type="cofactor">
    <cofactor evidence="9">
        <name>Mg(2+)</name>
        <dbReference type="ChEBI" id="CHEBI:18420"/>
    </cofactor>
    <text evidence="9">Binds 1 Mg(2+) ion per subunit.</text>
</comment>
<evidence type="ECO:0000256" key="8">
    <source>
        <dbReference type="ARBA" id="ARBA00047883"/>
    </source>
</evidence>
<feature type="binding site" evidence="9">
    <location>
        <position position="117"/>
    </location>
    <ligand>
        <name>4-amino-2-methyl-5-(diphosphooxymethyl)pyrimidine</name>
        <dbReference type="ChEBI" id="CHEBI:57841"/>
    </ligand>
</feature>
<dbReference type="NCBIfam" id="TIGR00693">
    <property type="entry name" value="thiE"/>
    <property type="match status" value="1"/>
</dbReference>
<dbReference type="GO" id="GO:0009229">
    <property type="term" value="P:thiamine diphosphate biosynthetic process"/>
    <property type="evidence" value="ECO:0007669"/>
    <property type="project" value="UniProtKB-UniRule"/>
</dbReference>
<evidence type="ECO:0000256" key="6">
    <source>
        <dbReference type="ARBA" id="ARBA00047334"/>
    </source>
</evidence>
<evidence type="ECO:0000256" key="10">
    <source>
        <dbReference type="RuleBase" id="RU003826"/>
    </source>
</evidence>
<comment type="function">
    <text evidence="9">Condenses 4-methyl-5-(beta-hydroxyethyl)thiazole monophosphate (THZ-P) and 2-methyl-4-amino-5-hydroxymethyl pyrimidine pyrophosphate (HMP-PP) to form thiamine monophosphate (TMP).</text>
</comment>
<dbReference type="AlphaFoldDB" id="A0ABC9VEK7"/>
<dbReference type="Gene3D" id="3.20.20.70">
    <property type="entry name" value="Aldolase class I"/>
    <property type="match status" value="1"/>
</dbReference>
<dbReference type="SUPFAM" id="SSF51391">
    <property type="entry name" value="Thiamin phosphate synthase"/>
    <property type="match status" value="1"/>
</dbReference>
<evidence type="ECO:0000256" key="4">
    <source>
        <dbReference type="ARBA" id="ARBA00022842"/>
    </source>
</evidence>
<evidence type="ECO:0000256" key="2">
    <source>
        <dbReference type="ARBA" id="ARBA00022679"/>
    </source>
</evidence>
<evidence type="ECO:0000256" key="5">
    <source>
        <dbReference type="ARBA" id="ARBA00022977"/>
    </source>
</evidence>
<feature type="binding site" evidence="9">
    <location>
        <position position="146"/>
    </location>
    <ligand>
        <name>4-amino-2-methyl-5-(diphosphooxymethyl)pyrimidine</name>
        <dbReference type="ChEBI" id="CHEBI:57841"/>
    </ligand>
</feature>
<comment type="catalytic activity">
    <reaction evidence="6 9 10">
        <text>4-methyl-5-(2-phosphooxyethyl)-thiazole + 4-amino-2-methyl-5-(diphosphooxymethyl)pyrimidine + H(+) = thiamine phosphate + diphosphate</text>
        <dbReference type="Rhea" id="RHEA:22328"/>
        <dbReference type="ChEBI" id="CHEBI:15378"/>
        <dbReference type="ChEBI" id="CHEBI:33019"/>
        <dbReference type="ChEBI" id="CHEBI:37575"/>
        <dbReference type="ChEBI" id="CHEBI:57841"/>
        <dbReference type="ChEBI" id="CHEBI:58296"/>
        <dbReference type="EC" id="2.5.1.3"/>
    </reaction>
</comment>
<dbReference type="Proteomes" id="UP000023566">
    <property type="component" value="Chromosome"/>
</dbReference>
<evidence type="ECO:0000256" key="11">
    <source>
        <dbReference type="RuleBase" id="RU004253"/>
    </source>
</evidence>
<dbReference type="EC" id="2.5.1.3" evidence="9"/>
<evidence type="ECO:0000313" key="13">
    <source>
        <dbReference type="EMBL" id="EZP76950.1"/>
    </source>
</evidence>
<feature type="binding site" evidence="9">
    <location>
        <position position="79"/>
    </location>
    <ligand>
        <name>4-amino-2-methyl-5-(diphosphooxymethyl)pyrimidine</name>
        <dbReference type="ChEBI" id="CHEBI:57841"/>
    </ligand>
</feature>
<evidence type="ECO:0000256" key="1">
    <source>
        <dbReference type="ARBA" id="ARBA00005165"/>
    </source>
</evidence>
<proteinExistence type="inferred from homology"/>
<comment type="pathway">
    <text evidence="1 9 11">Cofactor biosynthesis; thiamine diphosphate biosynthesis; thiamine phosphate from 4-amino-2-methyl-5-diphosphomethylpyrimidine and 4-methyl-5-(2-phosphoethyl)-thiazole: step 1/1.</text>
</comment>
<feature type="binding site" evidence="9">
    <location>
        <position position="80"/>
    </location>
    <ligand>
        <name>Mg(2+)</name>
        <dbReference type="ChEBI" id="CHEBI:18420"/>
    </ligand>
</feature>
<keyword evidence="4 9" id="KW-0460">Magnesium</keyword>
<evidence type="ECO:0000313" key="14">
    <source>
        <dbReference type="Proteomes" id="UP000023566"/>
    </source>
</evidence>
<dbReference type="InterPro" id="IPR022998">
    <property type="entry name" value="ThiamineP_synth_TenI"/>
</dbReference>
<dbReference type="PANTHER" id="PTHR20857">
    <property type="entry name" value="THIAMINE-PHOSPHATE PYROPHOSPHORYLASE"/>
    <property type="match status" value="1"/>
</dbReference>
<comment type="catalytic activity">
    <reaction evidence="7 9 10">
        <text>2-(2-carboxy-4-methylthiazol-5-yl)ethyl phosphate + 4-amino-2-methyl-5-(diphosphooxymethyl)pyrimidine + 2 H(+) = thiamine phosphate + CO2 + diphosphate</text>
        <dbReference type="Rhea" id="RHEA:47848"/>
        <dbReference type="ChEBI" id="CHEBI:15378"/>
        <dbReference type="ChEBI" id="CHEBI:16526"/>
        <dbReference type="ChEBI" id="CHEBI:33019"/>
        <dbReference type="ChEBI" id="CHEBI:37575"/>
        <dbReference type="ChEBI" id="CHEBI:57841"/>
        <dbReference type="ChEBI" id="CHEBI:62890"/>
        <dbReference type="EC" id="2.5.1.3"/>
    </reaction>
</comment>
<comment type="similarity">
    <text evidence="9 10">Belongs to the thiamine-phosphate synthase family.</text>
</comment>
<dbReference type="EMBL" id="AOTZ01000005">
    <property type="protein sequence ID" value="EZP76950.1"/>
    <property type="molecule type" value="Genomic_DNA"/>
</dbReference>
<dbReference type="CDD" id="cd00564">
    <property type="entry name" value="TMP_TenI"/>
    <property type="match status" value="1"/>
</dbReference>
<organism evidence="13 14">
    <name type="scientific">Parageobacillus genomosp. 1</name>
    <dbReference type="NCBI Taxonomy" id="1295642"/>
    <lineage>
        <taxon>Bacteria</taxon>
        <taxon>Bacillati</taxon>
        <taxon>Bacillota</taxon>
        <taxon>Bacilli</taxon>
        <taxon>Bacillales</taxon>
        <taxon>Anoxybacillaceae</taxon>
        <taxon>Parageobacillus</taxon>
    </lineage>
</organism>
<dbReference type="InterPro" id="IPR036206">
    <property type="entry name" value="ThiamineP_synth_sf"/>
</dbReference>
<feature type="binding site" evidence="9">
    <location>
        <position position="99"/>
    </location>
    <ligand>
        <name>Mg(2+)</name>
        <dbReference type="ChEBI" id="CHEBI:18420"/>
    </ligand>
</feature>
<keyword evidence="5 9" id="KW-0784">Thiamine biosynthesis</keyword>
<gene>
    <name evidence="9 13" type="primary">thiE</name>
    <name evidence="13" type="ORF">H839_10148</name>
</gene>
<sequence length="224" mass="23293">MARIASDTMREQLKVYFIMGSVNCTKAPAEVLAEAVAGGVTLFQFREKGSGALVGEQKYELAKQLQHICQAHGIPFIVNDDVELALALDADGVHIGQEDEDARIVREKIGDKILGVSAHSLQEAQAAVAAGADYIGVGPIYPTKSKEDAKKAQGPEIIRLLRDEGIDIPLVAIGGITADNAGEVIAAGADGVSVISAIASAPSPAVAARQLVQAVQSSKKGAQE</sequence>
<dbReference type="FunFam" id="3.20.20.70:FF:000096">
    <property type="entry name" value="Thiamine-phosphate synthase"/>
    <property type="match status" value="1"/>
</dbReference>
<reference evidence="13 14" key="1">
    <citation type="journal article" date="2014" name="Appl. Microbiol. Biotechnol.">
        <title>Transformable facultative thermophile Geobacillus stearothermophilus NUB3621 as a host strain for metabolic engineering.</title>
        <authorList>
            <person name="Blanchard K."/>
            <person name="Robic S."/>
            <person name="Matsumura I."/>
        </authorList>
    </citation>
    <scope>NUCLEOTIDE SEQUENCE [LARGE SCALE GENOMIC DNA]</scope>
    <source>
        <strain evidence="13 14">NUB3621</strain>
    </source>
</reference>
<dbReference type="Pfam" id="PF02581">
    <property type="entry name" value="TMP-TENI"/>
    <property type="match status" value="1"/>
</dbReference>
<protein>
    <recommendedName>
        <fullName evidence="9">Thiamine-phosphate synthase</fullName>
        <shortName evidence="9">TP synthase</shortName>
        <shortName evidence="9">TPS</shortName>
        <ecNumber evidence="9">2.5.1.3</ecNumber>
    </recommendedName>
    <alternativeName>
        <fullName evidence="9">Thiamine-phosphate pyrophosphorylase</fullName>
        <shortName evidence="9">TMP pyrophosphorylase</shortName>
        <shortName evidence="9">TMP-PPase</shortName>
    </alternativeName>
</protein>
<feature type="binding site" evidence="9">
    <location>
        <begin position="44"/>
        <end position="48"/>
    </location>
    <ligand>
        <name>4-amino-2-methyl-5-(diphosphooxymethyl)pyrimidine</name>
        <dbReference type="ChEBI" id="CHEBI:57841"/>
    </ligand>
</feature>
<keyword evidence="3 9" id="KW-0479">Metal-binding</keyword>
<evidence type="ECO:0000256" key="3">
    <source>
        <dbReference type="ARBA" id="ARBA00022723"/>
    </source>
</evidence>
<feature type="binding site" evidence="9">
    <location>
        <begin position="143"/>
        <end position="145"/>
    </location>
    <ligand>
        <name>2-[(2R,5Z)-2-carboxy-4-methylthiazol-5(2H)-ylidene]ethyl phosphate</name>
        <dbReference type="ChEBI" id="CHEBI:62899"/>
    </ligand>
</feature>
<dbReference type="RefSeq" id="WP_043905017.1">
    <property type="nucleotide sequence ID" value="NZ_CM002692.1"/>
</dbReference>
<dbReference type="GO" id="GO:0009228">
    <property type="term" value="P:thiamine biosynthetic process"/>
    <property type="evidence" value="ECO:0007669"/>
    <property type="project" value="UniProtKB-KW"/>
</dbReference>